<accession>A0ABZ0QYN3</accession>
<sequence>MTASLSSLVFRELIQRLPTQLHDKNRQRGL</sequence>
<evidence type="ECO:0000313" key="2">
    <source>
        <dbReference type="Proteomes" id="UP001322219"/>
    </source>
</evidence>
<dbReference type="Proteomes" id="UP001322219">
    <property type="component" value="Segment"/>
</dbReference>
<proteinExistence type="predicted"/>
<evidence type="ECO:0000313" key="1">
    <source>
        <dbReference type="EMBL" id="WPF64853.1"/>
    </source>
</evidence>
<reference evidence="1 2" key="1">
    <citation type="submission" date="2023-10" db="EMBL/GenBank/DDBJ databases">
        <title>Genome Sequence of the Siphoviridae Staphylococcus aureus Phage MVC_VPHSA1.</title>
        <authorList>
            <person name="Deepak S.J."/>
            <person name="Porteen K."/>
            <person name="Wilfred R."/>
            <person name="Anbazhagan S."/>
            <person name="Elango A."/>
            <person name="Senthil Kumar T."/>
            <person name="Narendra B."/>
            <person name="Sureshkannan S."/>
            <person name="Nithya Quintoil M."/>
            <person name="Charley C.A."/>
            <person name="Teresa S."/>
            <person name="Raghavendra A.G."/>
        </authorList>
    </citation>
    <scope>NUCLEOTIDE SEQUENCE [LARGE SCALE GENOMIC DNA]</scope>
</reference>
<name>A0ABZ0QYN3_9CAUD</name>
<organism evidence="1 2">
    <name type="scientific">Staphylococcus phage MVC_VPHSA1</name>
    <dbReference type="NCBI Taxonomy" id="3088876"/>
    <lineage>
        <taxon>Viruses</taxon>
        <taxon>Duplodnaviria</taxon>
        <taxon>Heunggongvirae</taxon>
        <taxon>Uroviricota</taxon>
        <taxon>Caudoviricetes</taxon>
        <taxon>Ehrlichviridae</taxon>
        <taxon>Chennaivirus</taxon>
        <taxon>Chennaivirus MVCVPHSA1</taxon>
    </lineage>
</organism>
<dbReference type="EMBL" id="OR670591">
    <property type="protein sequence ID" value="WPF64853.1"/>
    <property type="molecule type" value="Genomic_DNA"/>
</dbReference>
<protein>
    <submittedName>
        <fullName evidence="1">Uncharacterized protein</fullName>
    </submittedName>
</protein>
<gene>
    <name evidence="1" type="ORF">FBHYGVHD_CDS0006</name>
</gene>
<keyword evidence="2" id="KW-1185">Reference proteome</keyword>